<protein>
    <submittedName>
        <fullName evidence="1">Uncharacterized protein</fullName>
    </submittedName>
</protein>
<sequence>MSSLRLPSVIFSFSSNEDASIQIFVQNDLSDNFFLLLSPQALHQLNELSNILESIVFSSQNTSINLSLWKWWALLVGKYGANGMHSFLTISKYLCTCGK</sequence>
<reference evidence="1" key="2">
    <citation type="submission" date="2015-03" db="UniProtKB">
        <authorList>
            <consortium name="EnsemblPlants"/>
        </authorList>
    </citation>
    <scope>IDENTIFICATION</scope>
</reference>
<dbReference type="AlphaFoldDB" id="A0A0D3H5C0"/>
<dbReference type="HOGENOM" id="CLU_2324103_0_0_1"/>
<dbReference type="Gramene" id="OBART09G05720.1">
    <property type="protein sequence ID" value="OBART09G05720.1"/>
    <property type="gene ID" value="OBART09G05720"/>
</dbReference>
<evidence type="ECO:0000313" key="1">
    <source>
        <dbReference type="EnsemblPlants" id="OBART09G05720.1"/>
    </source>
</evidence>
<dbReference type="PaxDb" id="65489-OBART09G05720.1"/>
<reference evidence="1" key="1">
    <citation type="journal article" date="2009" name="Rice">
        <title>De Novo Next Generation Sequencing of Plant Genomes.</title>
        <authorList>
            <person name="Rounsley S."/>
            <person name="Marri P.R."/>
            <person name="Yu Y."/>
            <person name="He R."/>
            <person name="Sisneros N."/>
            <person name="Goicoechea J.L."/>
            <person name="Lee S.J."/>
            <person name="Angelova A."/>
            <person name="Kudrna D."/>
            <person name="Luo M."/>
            <person name="Affourtit J."/>
            <person name="Desany B."/>
            <person name="Knight J."/>
            <person name="Niazi F."/>
            <person name="Egholm M."/>
            <person name="Wing R.A."/>
        </authorList>
    </citation>
    <scope>NUCLEOTIDE SEQUENCE [LARGE SCALE GENOMIC DNA]</scope>
    <source>
        <strain evidence="1">cv. IRGC 105608</strain>
    </source>
</reference>
<dbReference type="Proteomes" id="UP000026960">
    <property type="component" value="Chromosome 9"/>
</dbReference>
<name>A0A0D3H5C0_9ORYZ</name>
<keyword evidence="2" id="KW-1185">Reference proteome</keyword>
<accession>A0A0D3H5C0</accession>
<evidence type="ECO:0000313" key="2">
    <source>
        <dbReference type="Proteomes" id="UP000026960"/>
    </source>
</evidence>
<proteinExistence type="predicted"/>
<organism evidence="1">
    <name type="scientific">Oryza barthii</name>
    <dbReference type="NCBI Taxonomy" id="65489"/>
    <lineage>
        <taxon>Eukaryota</taxon>
        <taxon>Viridiplantae</taxon>
        <taxon>Streptophyta</taxon>
        <taxon>Embryophyta</taxon>
        <taxon>Tracheophyta</taxon>
        <taxon>Spermatophyta</taxon>
        <taxon>Magnoliopsida</taxon>
        <taxon>Liliopsida</taxon>
        <taxon>Poales</taxon>
        <taxon>Poaceae</taxon>
        <taxon>BOP clade</taxon>
        <taxon>Oryzoideae</taxon>
        <taxon>Oryzeae</taxon>
        <taxon>Oryzinae</taxon>
        <taxon>Oryza</taxon>
    </lineage>
</organism>
<dbReference type="EnsemblPlants" id="OBART09G05720.1">
    <property type="protein sequence ID" value="OBART09G05720.1"/>
    <property type="gene ID" value="OBART09G05720"/>
</dbReference>